<evidence type="ECO:0000256" key="6">
    <source>
        <dbReference type="ARBA" id="ARBA00023239"/>
    </source>
</evidence>
<dbReference type="EMBL" id="BMCS01000001">
    <property type="protein sequence ID" value="GGF13165.1"/>
    <property type="molecule type" value="Genomic_DNA"/>
</dbReference>
<feature type="domain" description="Oxo-4-hydroxy-4-carboxy-5-ureidoimidazoline decarboxylase" evidence="8">
    <location>
        <begin position="13"/>
        <end position="161"/>
    </location>
</feature>
<dbReference type="NCBIfam" id="NF010372">
    <property type="entry name" value="PRK13798.1"/>
    <property type="match status" value="1"/>
</dbReference>
<evidence type="ECO:0000256" key="4">
    <source>
        <dbReference type="ARBA" id="ARBA00022631"/>
    </source>
</evidence>
<dbReference type="EC" id="4.1.1.97" evidence="3"/>
<sequence length="186" mass="21102">MRRPNWRGIDSFNELTERQAVHSLFECCSSRIWAVRVAAARPFTDAESLYDRADLILAELTEADLDEALDGHPRIGERSSSAASTREQSGVSGADELVLTELAKYNAEYEDKFGHVYLVFANGRPAEVLLDILKERLDNDAATERRVLRMELGKINRNRLERMLGPAAQYYDDPAQDDHRYTEEPG</sequence>
<evidence type="ECO:0000313" key="10">
    <source>
        <dbReference type="Proteomes" id="UP000632454"/>
    </source>
</evidence>
<gene>
    <name evidence="9" type="ORF">GCM10007298_06410</name>
</gene>
<comment type="catalytic activity">
    <reaction evidence="1">
        <text>5-hydroxy-2-oxo-4-ureido-2,5-dihydro-1H-imidazole-5-carboxylate + H(+) = (S)-allantoin + CO2</text>
        <dbReference type="Rhea" id="RHEA:26301"/>
        <dbReference type="ChEBI" id="CHEBI:15378"/>
        <dbReference type="ChEBI" id="CHEBI:15678"/>
        <dbReference type="ChEBI" id="CHEBI:16526"/>
        <dbReference type="ChEBI" id="CHEBI:58639"/>
        <dbReference type="EC" id="4.1.1.97"/>
    </reaction>
</comment>
<keyword evidence="6" id="KW-0456">Lyase</keyword>
<dbReference type="InterPro" id="IPR036778">
    <property type="entry name" value="OHCU_decarboxylase_sf"/>
</dbReference>
<dbReference type="Pfam" id="PF09349">
    <property type="entry name" value="OHCU_decarbox"/>
    <property type="match status" value="1"/>
</dbReference>
<feature type="region of interest" description="Disordered" evidence="7">
    <location>
        <begin position="71"/>
        <end position="90"/>
    </location>
</feature>
<dbReference type="RefSeq" id="WP_188486848.1">
    <property type="nucleotide sequence ID" value="NZ_BMCS01000001.1"/>
</dbReference>
<name>A0ABQ1U956_9NOCA</name>
<feature type="compositionally biased region" description="Polar residues" evidence="7">
    <location>
        <begin position="78"/>
        <end position="90"/>
    </location>
</feature>
<dbReference type="NCBIfam" id="TIGR03180">
    <property type="entry name" value="UraD_2"/>
    <property type="match status" value="1"/>
</dbReference>
<keyword evidence="10" id="KW-1185">Reference proteome</keyword>
<proteinExistence type="predicted"/>
<accession>A0ABQ1U956</accession>
<dbReference type="SUPFAM" id="SSF158694">
    <property type="entry name" value="UraD-Like"/>
    <property type="match status" value="1"/>
</dbReference>
<comment type="caution">
    <text evidence="9">The sequence shown here is derived from an EMBL/GenBank/DDBJ whole genome shotgun (WGS) entry which is preliminary data.</text>
</comment>
<feature type="compositionally biased region" description="Basic and acidic residues" evidence="7">
    <location>
        <begin position="176"/>
        <end position="186"/>
    </location>
</feature>
<evidence type="ECO:0000256" key="5">
    <source>
        <dbReference type="ARBA" id="ARBA00022793"/>
    </source>
</evidence>
<keyword evidence="5" id="KW-0210">Decarboxylase</keyword>
<keyword evidence="4" id="KW-0659">Purine metabolism</keyword>
<dbReference type="Gene3D" id="1.10.3330.10">
    <property type="entry name" value="Oxo-4-hydroxy-4-carboxy-5-ureidoimidazoline decarboxylase"/>
    <property type="match status" value="1"/>
</dbReference>
<dbReference type="PANTHER" id="PTHR43466:SF1">
    <property type="entry name" value="2-OXO-4-HYDROXY-4-CARBOXY-5-UREIDOIMIDAZOLINE DECARBOXYLASE-RELATED"/>
    <property type="match status" value="1"/>
</dbReference>
<protein>
    <recommendedName>
        <fullName evidence="3">2-oxo-4-hydroxy-4-carboxy-5-ureidoimidazoline decarboxylase</fullName>
        <ecNumber evidence="3">4.1.1.97</ecNumber>
    </recommendedName>
</protein>
<dbReference type="Proteomes" id="UP000632454">
    <property type="component" value="Unassembled WGS sequence"/>
</dbReference>
<dbReference type="InterPro" id="IPR017595">
    <property type="entry name" value="OHCU_decarboxylase-2"/>
</dbReference>
<dbReference type="PANTHER" id="PTHR43466">
    <property type="entry name" value="2-OXO-4-HYDROXY-4-CARBOXY-5-UREIDOIMIDAZOLINE DECARBOXYLASE-RELATED"/>
    <property type="match status" value="1"/>
</dbReference>
<reference evidence="10" key="1">
    <citation type="journal article" date="2019" name="Int. J. Syst. Evol. Microbiol.">
        <title>The Global Catalogue of Microorganisms (GCM) 10K type strain sequencing project: providing services to taxonomists for standard genome sequencing and annotation.</title>
        <authorList>
            <consortium name="The Broad Institute Genomics Platform"/>
            <consortium name="The Broad Institute Genome Sequencing Center for Infectious Disease"/>
            <person name="Wu L."/>
            <person name="Ma J."/>
        </authorList>
    </citation>
    <scope>NUCLEOTIDE SEQUENCE [LARGE SCALE GENOMIC DNA]</scope>
    <source>
        <strain evidence="10">CCM 7855</strain>
    </source>
</reference>
<evidence type="ECO:0000256" key="3">
    <source>
        <dbReference type="ARBA" id="ARBA00012257"/>
    </source>
</evidence>
<comment type="pathway">
    <text evidence="2">Purine metabolism; urate degradation; (S)-allantoin from urate: step 3/3.</text>
</comment>
<dbReference type="InterPro" id="IPR018020">
    <property type="entry name" value="OHCU_decarboxylase"/>
</dbReference>
<evidence type="ECO:0000259" key="8">
    <source>
        <dbReference type="Pfam" id="PF09349"/>
    </source>
</evidence>
<evidence type="ECO:0000256" key="2">
    <source>
        <dbReference type="ARBA" id="ARBA00004754"/>
    </source>
</evidence>
<evidence type="ECO:0000256" key="1">
    <source>
        <dbReference type="ARBA" id="ARBA00001163"/>
    </source>
</evidence>
<feature type="region of interest" description="Disordered" evidence="7">
    <location>
        <begin position="167"/>
        <end position="186"/>
    </location>
</feature>
<evidence type="ECO:0000313" key="9">
    <source>
        <dbReference type="EMBL" id="GGF13165.1"/>
    </source>
</evidence>
<organism evidence="9 10">
    <name type="scientific">Williamsia phyllosphaerae</name>
    <dbReference type="NCBI Taxonomy" id="885042"/>
    <lineage>
        <taxon>Bacteria</taxon>
        <taxon>Bacillati</taxon>
        <taxon>Actinomycetota</taxon>
        <taxon>Actinomycetes</taxon>
        <taxon>Mycobacteriales</taxon>
        <taxon>Nocardiaceae</taxon>
        <taxon>Williamsia</taxon>
    </lineage>
</organism>
<evidence type="ECO:0000256" key="7">
    <source>
        <dbReference type="SAM" id="MobiDB-lite"/>
    </source>
</evidence>